<evidence type="ECO:0000256" key="1">
    <source>
        <dbReference type="ARBA" id="ARBA00022729"/>
    </source>
</evidence>
<evidence type="ECO:0000313" key="4">
    <source>
        <dbReference type="Proteomes" id="UP000245647"/>
    </source>
</evidence>
<keyword evidence="1 2" id="KW-0732">Signal</keyword>
<gene>
    <name evidence="3" type="ORF">DDR33_06750</name>
</gene>
<evidence type="ECO:0000256" key="2">
    <source>
        <dbReference type="SAM" id="SignalP"/>
    </source>
</evidence>
<proteinExistence type="predicted"/>
<evidence type="ECO:0000313" key="3">
    <source>
        <dbReference type="EMBL" id="PWG81524.1"/>
    </source>
</evidence>
<dbReference type="Gene3D" id="2.60.40.1220">
    <property type="match status" value="1"/>
</dbReference>
<dbReference type="EMBL" id="QEAS01000004">
    <property type="protein sequence ID" value="PWG81524.1"/>
    <property type="molecule type" value="Genomic_DNA"/>
</dbReference>
<sequence>MRIIQLYFFVFLLPFSLLACRHTRTADSQENEIPATDTVSLKYRALHGATMQIDPTFPYYRNRSVESIAEEVELAGYHAVHYFVVNENEVNRELIEAFHKRNMPVWLMVVGNGTYSTKGLPVGWENWKMEMTKEANGGSFTFFSLFNKEFTEWKKKALVKLVKDYPFDGVEMAETYFPEWDAIRTGRYGDVGPVARKAFKDQYNAEMPDFTNPGAVNYYTKIPDIYTKWIQFRVDGVTNFQNEIYNGKGGVREARPDILVATWSLGVNVGPASVEKLREDHGLDAPAIVEQVKPDIHFIQTHWPDWVKPESDLPADYMKTYQVFTDPIRAKFPKLPLGFQADQGSAKNMIKSSFWVKMFNKEVPRYGYDTWTSYEYHLGGYIYNDTPKPLRAVKQGNNMIVVSFNKRIDEVSGMKTGNFVLYRDGKEEAGAIKSIKVDGNRALISLSSGLSGFAYSIGANNISDTPSLRLYKDTPVNKMDREIRVDVQ</sequence>
<dbReference type="AlphaFoldDB" id="A0A2U2PJT1"/>
<dbReference type="PROSITE" id="PS51257">
    <property type="entry name" value="PROKAR_LIPOPROTEIN"/>
    <property type="match status" value="1"/>
</dbReference>
<name>A0A2U2PJT1_9SPHI</name>
<comment type="caution">
    <text evidence="3">The sequence shown here is derived from an EMBL/GenBank/DDBJ whole genome shotgun (WGS) entry which is preliminary data.</text>
</comment>
<reference evidence="3 4" key="1">
    <citation type="submission" date="2018-04" db="EMBL/GenBank/DDBJ databases">
        <title>Pedobacter chongqingensis sp. nov., isolated from a rottenly hemp rope.</title>
        <authorList>
            <person name="Cai Y."/>
        </authorList>
    </citation>
    <scope>NUCLEOTIDE SEQUENCE [LARGE SCALE GENOMIC DNA]</scope>
    <source>
        <strain evidence="3 4">FJ4-8</strain>
    </source>
</reference>
<dbReference type="RefSeq" id="WP_109415008.1">
    <property type="nucleotide sequence ID" value="NZ_QEAS01000004.1"/>
</dbReference>
<dbReference type="OrthoDB" id="5171802at2"/>
<dbReference type="InterPro" id="IPR014755">
    <property type="entry name" value="Cu-Rt/internalin_Ig-like"/>
</dbReference>
<keyword evidence="4" id="KW-1185">Reference proteome</keyword>
<dbReference type="Gene3D" id="3.20.20.80">
    <property type="entry name" value="Glycosidases"/>
    <property type="match status" value="1"/>
</dbReference>
<organism evidence="3 4">
    <name type="scientific">Pararcticibacter amylolyticus</name>
    <dbReference type="NCBI Taxonomy" id="2173175"/>
    <lineage>
        <taxon>Bacteria</taxon>
        <taxon>Pseudomonadati</taxon>
        <taxon>Bacteroidota</taxon>
        <taxon>Sphingobacteriia</taxon>
        <taxon>Sphingobacteriales</taxon>
        <taxon>Sphingobacteriaceae</taxon>
        <taxon>Pararcticibacter</taxon>
    </lineage>
</organism>
<feature type="chain" id="PRO_5015414713" evidence="2">
    <location>
        <begin position="20"/>
        <end position="488"/>
    </location>
</feature>
<feature type="signal peptide" evidence="2">
    <location>
        <begin position="1"/>
        <end position="19"/>
    </location>
</feature>
<accession>A0A2U2PJT1</accession>
<dbReference type="Proteomes" id="UP000245647">
    <property type="component" value="Unassembled WGS sequence"/>
</dbReference>
<protein>
    <submittedName>
        <fullName evidence="3">N-acyl-D-glucosamine 2-epimerase</fullName>
    </submittedName>
</protein>